<comment type="caution">
    <text evidence="1">The sequence shown here is derived from an EMBL/GenBank/DDBJ whole genome shotgun (WGS) entry which is preliminary data.</text>
</comment>
<organism evidence="1 2">
    <name type="scientific">Undibacterium umbellatum</name>
    <dbReference type="NCBI Taxonomy" id="2762300"/>
    <lineage>
        <taxon>Bacteria</taxon>
        <taxon>Pseudomonadati</taxon>
        <taxon>Pseudomonadota</taxon>
        <taxon>Betaproteobacteria</taxon>
        <taxon>Burkholderiales</taxon>
        <taxon>Oxalobacteraceae</taxon>
        <taxon>Undibacterium</taxon>
    </lineage>
</organism>
<dbReference type="Proteomes" id="UP000646911">
    <property type="component" value="Unassembled WGS sequence"/>
</dbReference>
<dbReference type="EMBL" id="JACOFX010000049">
    <property type="protein sequence ID" value="MBC3911622.1"/>
    <property type="molecule type" value="Genomic_DNA"/>
</dbReference>
<protein>
    <submittedName>
        <fullName evidence="1">Uncharacterized protein</fullName>
    </submittedName>
</protein>
<evidence type="ECO:0000313" key="1">
    <source>
        <dbReference type="EMBL" id="MBC3911622.1"/>
    </source>
</evidence>
<accession>A0ABR6ZIQ7</accession>
<gene>
    <name evidence="1" type="ORF">H8L47_29070</name>
</gene>
<sequence>MQPAITTKPLTTKERQLVQAAHQAALDKLKTTTHPVKRQCLLEELTDWCTLLGYPSPTQLRH</sequence>
<dbReference type="RefSeq" id="WP_186957324.1">
    <property type="nucleotide sequence ID" value="NZ_JACOFX010000049.1"/>
</dbReference>
<keyword evidence="2" id="KW-1185">Reference proteome</keyword>
<reference evidence="1 2" key="1">
    <citation type="submission" date="2020-08" db="EMBL/GenBank/DDBJ databases">
        <title>Novel species isolated from subtropical streams in China.</title>
        <authorList>
            <person name="Lu H."/>
        </authorList>
    </citation>
    <scope>NUCLEOTIDE SEQUENCE [LARGE SCALE GENOMIC DNA]</scope>
    <source>
        <strain evidence="1 2">NL8W</strain>
    </source>
</reference>
<proteinExistence type="predicted"/>
<name>A0ABR6ZIQ7_9BURK</name>
<evidence type="ECO:0000313" key="2">
    <source>
        <dbReference type="Proteomes" id="UP000646911"/>
    </source>
</evidence>